<dbReference type="InterPro" id="IPR029032">
    <property type="entry name" value="AhpD-like"/>
</dbReference>
<dbReference type="InterPro" id="IPR052999">
    <property type="entry name" value="PTS1_Protein"/>
</dbReference>
<evidence type="ECO:0000313" key="1">
    <source>
        <dbReference type="EMBL" id="KAJ1974975.1"/>
    </source>
</evidence>
<dbReference type="PANTHER" id="PTHR28180:SF2">
    <property type="entry name" value="PEROXISOMAL PROTEIN 2"/>
    <property type="match status" value="1"/>
</dbReference>
<dbReference type="SUPFAM" id="SSF69118">
    <property type="entry name" value="AhpD-like"/>
    <property type="match status" value="1"/>
</dbReference>
<dbReference type="EMBL" id="JANBQB010000584">
    <property type="protein sequence ID" value="KAJ1974975.1"/>
    <property type="molecule type" value="Genomic_DNA"/>
</dbReference>
<dbReference type="PANTHER" id="PTHR28180">
    <property type="entry name" value="CONSERVED MITOCHONDRIAL PROTEIN-RELATED"/>
    <property type="match status" value="1"/>
</dbReference>
<organism evidence="1 2">
    <name type="scientific">Dimargaris verticillata</name>
    <dbReference type="NCBI Taxonomy" id="2761393"/>
    <lineage>
        <taxon>Eukaryota</taxon>
        <taxon>Fungi</taxon>
        <taxon>Fungi incertae sedis</taxon>
        <taxon>Zoopagomycota</taxon>
        <taxon>Kickxellomycotina</taxon>
        <taxon>Dimargaritomycetes</taxon>
        <taxon>Dimargaritales</taxon>
        <taxon>Dimargaritaceae</taxon>
        <taxon>Dimargaris</taxon>
    </lineage>
</organism>
<evidence type="ECO:0000313" key="2">
    <source>
        <dbReference type="Proteomes" id="UP001151582"/>
    </source>
</evidence>
<dbReference type="Proteomes" id="UP001151582">
    <property type="component" value="Unassembled WGS sequence"/>
</dbReference>
<dbReference type="OrthoDB" id="5537330at2759"/>
<keyword evidence="2" id="KW-1185">Reference proteome</keyword>
<comment type="caution">
    <text evidence="1">The sequence shown here is derived from an EMBL/GenBank/DDBJ whole genome shotgun (WGS) entry which is preliminary data.</text>
</comment>
<evidence type="ECO:0008006" key="3">
    <source>
        <dbReference type="Google" id="ProtNLM"/>
    </source>
</evidence>
<gene>
    <name evidence="1" type="ORF">H4R34_004513</name>
</gene>
<accession>A0A9W8B459</accession>
<dbReference type="Gene3D" id="1.20.1290.10">
    <property type="entry name" value="AhpD-like"/>
    <property type="match status" value="1"/>
</dbReference>
<proteinExistence type="predicted"/>
<name>A0A9W8B459_9FUNG</name>
<reference evidence="1" key="1">
    <citation type="submission" date="2022-07" db="EMBL/GenBank/DDBJ databases">
        <title>Phylogenomic reconstructions and comparative analyses of Kickxellomycotina fungi.</title>
        <authorList>
            <person name="Reynolds N.K."/>
            <person name="Stajich J.E."/>
            <person name="Barry K."/>
            <person name="Grigoriev I.V."/>
            <person name="Crous P."/>
            <person name="Smith M.E."/>
        </authorList>
    </citation>
    <scope>NUCLEOTIDE SEQUENCE</scope>
    <source>
        <strain evidence="1">RSA 567</strain>
    </source>
</reference>
<protein>
    <recommendedName>
        <fullName evidence="3">Carboxymuconolactone decarboxylase-like domain-containing protein</fullName>
    </recommendedName>
</protein>
<sequence>MSVGLQRAIGEDLYPISRAAIHTVQCQFEKVFEIVADSLAQAPTSGDRASTLPWKVRFVQRMREGLFKVSPICGMPKVISALRQCMLAIDAETLAQLPTESRRARPLDHPAEEYLSSYYARGQQFWDQVYGPHATKVSDALTAYNPDLAEFGIKDIYGKVLSDMSIINEIETELLLVSALAPQKVPHLLKGHVMGAERVGATPEQIQGVLQLVDELAI</sequence>
<dbReference type="AlphaFoldDB" id="A0A9W8B459"/>